<keyword evidence="2" id="KW-1185">Reference proteome</keyword>
<name>A0A1N6USU5_9EURY</name>
<protein>
    <submittedName>
        <fullName evidence="1">Uncharacterized protein</fullName>
    </submittedName>
</protein>
<reference evidence="2" key="1">
    <citation type="submission" date="2017-01" db="EMBL/GenBank/DDBJ databases">
        <authorList>
            <person name="Varghese N."/>
            <person name="Submissions S."/>
        </authorList>
    </citation>
    <scope>NUCLEOTIDE SEQUENCE [LARGE SCALE GENOMIC DNA]</scope>
    <source>
        <strain evidence="2">CGMCC 1.7737</strain>
    </source>
</reference>
<gene>
    <name evidence="1" type="ORF">SAMN05421858_0079</name>
</gene>
<dbReference type="EMBL" id="FTNO01000001">
    <property type="protein sequence ID" value="SIQ68591.1"/>
    <property type="molecule type" value="Genomic_DNA"/>
</dbReference>
<dbReference type="OrthoDB" id="43096at2157"/>
<evidence type="ECO:0000313" key="1">
    <source>
        <dbReference type="EMBL" id="SIQ68591.1"/>
    </source>
</evidence>
<proteinExistence type="predicted"/>
<dbReference type="AlphaFoldDB" id="A0A1N6USU5"/>
<sequence length="62" mass="6993">MPEGYVCDECGDFLTVKPHSLFRFGPGGREQDREFTFCEDCAPKIIKEHGWSIPGRSDGNTK</sequence>
<dbReference type="Proteomes" id="UP000186914">
    <property type="component" value="Unassembled WGS sequence"/>
</dbReference>
<organism evidence="1 2">
    <name type="scientific">Haladaptatus litoreus</name>
    <dbReference type="NCBI Taxonomy" id="553468"/>
    <lineage>
        <taxon>Archaea</taxon>
        <taxon>Methanobacteriati</taxon>
        <taxon>Methanobacteriota</taxon>
        <taxon>Stenosarchaea group</taxon>
        <taxon>Halobacteria</taxon>
        <taxon>Halobacteriales</taxon>
        <taxon>Haladaptataceae</taxon>
        <taxon>Haladaptatus</taxon>
    </lineage>
</organism>
<evidence type="ECO:0000313" key="2">
    <source>
        <dbReference type="Proteomes" id="UP000186914"/>
    </source>
</evidence>
<dbReference type="RefSeq" id="WP_076427004.1">
    <property type="nucleotide sequence ID" value="NZ_FTNO01000001.1"/>
</dbReference>
<accession>A0A1N6USU5</accession>